<accession>A0ABU0L2Q9</accession>
<dbReference type="PANTHER" id="PTHR34975">
    <property type="entry name" value="SPORE GERMINATION PROTEIN A2"/>
    <property type="match status" value="1"/>
</dbReference>
<feature type="transmembrane region" description="Helical" evidence="8">
    <location>
        <begin position="270"/>
        <end position="292"/>
    </location>
</feature>
<dbReference type="NCBIfam" id="TIGR00912">
    <property type="entry name" value="2A0309"/>
    <property type="match status" value="1"/>
</dbReference>
<evidence type="ECO:0000256" key="5">
    <source>
        <dbReference type="ARBA" id="ARBA00022692"/>
    </source>
</evidence>
<feature type="transmembrane region" description="Helical" evidence="8">
    <location>
        <begin position="80"/>
        <end position="101"/>
    </location>
</feature>
<keyword evidence="5 8" id="KW-0812">Transmembrane</keyword>
<organism evidence="9 10">
    <name type="scientific">Paenibacillus brasilensis</name>
    <dbReference type="NCBI Taxonomy" id="128574"/>
    <lineage>
        <taxon>Bacteria</taxon>
        <taxon>Bacillati</taxon>
        <taxon>Bacillota</taxon>
        <taxon>Bacilli</taxon>
        <taxon>Bacillales</taxon>
        <taxon>Paenibacillaceae</taxon>
        <taxon>Paenibacillus</taxon>
    </lineage>
</organism>
<sequence length="366" mass="41056">MEKGKISAYQMSLIMYPAVLATVLLSIPALVGKLAERDMWISPIWASVLGYFTVWISFRLHNQYPGATLIQMMEQIFGTLLGKFIGLLYLLFLTFNLGIMIREYTELTVGRALSLTPMPVIIGSLLIICAFTVRSGLEVIGRMAQICVIPTIFFLILLTLMISPDWDIERMSPIFANGLQPSVNGALIVQGWFSDFILLLFMLPYVKDPDKAKKWANISVLAVTLTMCLVNLTTLLVFGSITGKVVDPLMSTIAYISIADFFQSMEPVGIGIFVSGSCIKIAIFGYALSLGIAQWLKLSDYRPIVLPLYFTLVFLAQLVVKNRIELNHFLATLFPYYLTTFQTAIPLLMLIVSFFLTRKHAMRVKR</sequence>
<gene>
    <name evidence="9" type="ORF">QOZ95_003579</name>
</gene>
<feature type="transmembrane region" description="Helical" evidence="8">
    <location>
        <begin position="336"/>
        <end position="356"/>
    </location>
</feature>
<evidence type="ECO:0000256" key="3">
    <source>
        <dbReference type="ARBA" id="ARBA00022448"/>
    </source>
</evidence>
<evidence type="ECO:0000256" key="6">
    <source>
        <dbReference type="ARBA" id="ARBA00022989"/>
    </source>
</evidence>
<reference evidence="9 10" key="1">
    <citation type="submission" date="2023-07" db="EMBL/GenBank/DDBJ databases">
        <title>Genomic Encyclopedia of Type Strains, Phase IV (KMG-IV): sequencing the most valuable type-strain genomes for metagenomic binning, comparative biology and taxonomic classification.</title>
        <authorList>
            <person name="Goeker M."/>
        </authorList>
    </citation>
    <scope>NUCLEOTIDE SEQUENCE [LARGE SCALE GENOMIC DNA]</scope>
    <source>
        <strain evidence="9 10">DSM 14914</strain>
    </source>
</reference>
<feature type="transmembrane region" description="Helical" evidence="8">
    <location>
        <begin position="113"/>
        <end position="131"/>
    </location>
</feature>
<dbReference type="InterPro" id="IPR004761">
    <property type="entry name" value="Spore_GerAB"/>
</dbReference>
<comment type="caution">
    <text evidence="9">The sequence shown here is derived from an EMBL/GenBank/DDBJ whole genome shotgun (WGS) entry which is preliminary data.</text>
</comment>
<feature type="transmembrane region" description="Helical" evidence="8">
    <location>
        <begin position="12"/>
        <end position="31"/>
    </location>
</feature>
<protein>
    <submittedName>
        <fullName evidence="9">Spore germination protein KB</fullName>
    </submittedName>
</protein>
<proteinExistence type="inferred from homology"/>
<evidence type="ECO:0000256" key="1">
    <source>
        <dbReference type="ARBA" id="ARBA00004141"/>
    </source>
</evidence>
<keyword evidence="6 8" id="KW-1133">Transmembrane helix</keyword>
<evidence type="ECO:0000256" key="8">
    <source>
        <dbReference type="SAM" id="Phobius"/>
    </source>
</evidence>
<dbReference type="Proteomes" id="UP001242811">
    <property type="component" value="Unassembled WGS sequence"/>
</dbReference>
<dbReference type="RefSeq" id="WP_167518648.1">
    <property type="nucleotide sequence ID" value="NZ_CP045298.1"/>
</dbReference>
<feature type="transmembrane region" description="Helical" evidence="8">
    <location>
        <begin position="218"/>
        <end position="241"/>
    </location>
</feature>
<keyword evidence="10" id="KW-1185">Reference proteome</keyword>
<evidence type="ECO:0000256" key="2">
    <source>
        <dbReference type="ARBA" id="ARBA00007998"/>
    </source>
</evidence>
<evidence type="ECO:0000256" key="7">
    <source>
        <dbReference type="ARBA" id="ARBA00023136"/>
    </source>
</evidence>
<evidence type="ECO:0000313" key="10">
    <source>
        <dbReference type="Proteomes" id="UP001242811"/>
    </source>
</evidence>
<feature type="transmembrane region" description="Helical" evidence="8">
    <location>
        <begin position="304"/>
        <end position="324"/>
    </location>
</feature>
<dbReference type="EMBL" id="JAUSWA010000022">
    <property type="protein sequence ID" value="MDQ0495400.1"/>
    <property type="molecule type" value="Genomic_DNA"/>
</dbReference>
<keyword evidence="4" id="KW-0309">Germination</keyword>
<keyword evidence="7 8" id="KW-0472">Membrane</keyword>
<comment type="subcellular location">
    <subcellularLocation>
        <location evidence="1">Membrane</location>
        <topology evidence="1">Multi-pass membrane protein</topology>
    </subcellularLocation>
</comment>
<dbReference type="Pfam" id="PF03845">
    <property type="entry name" value="Spore_permease"/>
    <property type="match status" value="1"/>
</dbReference>
<dbReference type="PANTHER" id="PTHR34975:SF2">
    <property type="entry name" value="SPORE GERMINATION PROTEIN A2"/>
    <property type="match status" value="1"/>
</dbReference>
<evidence type="ECO:0000256" key="4">
    <source>
        <dbReference type="ARBA" id="ARBA00022544"/>
    </source>
</evidence>
<keyword evidence="3" id="KW-0813">Transport</keyword>
<feature type="transmembrane region" description="Helical" evidence="8">
    <location>
        <begin position="143"/>
        <end position="163"/>
    </location>
</feature>
<name>A0ABU0L2Q9_9BACL</name>
<feature type="transmembrane region" description="Helical" evidence="8">
    <location>
        <begin position="183"/>
        <end position="206"/>
    </location>
</feature>
<feature type="transmembrane region" description="Helical" evidence="8">
    <location>
        <begin position="43"/>
        <end position="60"/>
    </location>
</feature>
<evidence type="ECO:0000313" key="9">
    <source>
        <dbReference type="EMBL" id="MDQ0495400.1"/>
    </source>
</evidence>
<comment type="similarity">
    <text evidence="2">Belongs to the amino acid-polyamine-organocation (APC) superfamily. Spore germination protein (SGP) (TC 2.A.3.9) family.</text>
</comment>